<dbReference type="InterPro" id="IPR044068">
    <property type="entry name" value="CB"/>
</dbReference>
<dbReference type="GO" id="GO:0015074">
    <property type="term" value="P:DNA integration"/>
    <property type="evidence" value="ECO:0007669"/>
    <property type="project" value="InterPro"/>
</dbReference>
<dbReference type="PANTHER" id="PTHR30349">
    <property type="entry name" value="PHAGE INTEGRASE-RELATED"/>
    <property type="match status" value="1"/>
</dbReference>
<dbReference type="PROSITE" id="PS51898">
    <property type="entry name" value="TYR_RECOMBINASE"/>
    <property type="match status" value="1"/>
</dbReference>
<evidence type="ECO:0000256" key="1">
    <source>
        <dbReference type="ARBA" id="ARBA00023125"/>
    </source>
</evidence>
<evidence type="ECO:0000259" key="3">
    <source>
        <dbReference type="PROSITE" id="PS51898"/>
    </source>
</evidence>
<name>T1BTY6_9ZZZZ</name>
<dbReference type="SUPFAM" id="SSF56349">
    <property type="entry name" value="DNA breaking-rejoining enzymes"/>
    <property type="match status" value="1"/>
</dbReference>
<keyword evidence="1" id="KW-0238">DNA-binding</keyword>
<comment type="caution">
    <text evidence="6">The sequence shown here is derived from an EMBL/GenBank/DDBJ whole genome shotgun (WGS) entry which is preliminary data.</text>
</comment>
<evidence type="ECO:0000313" key="5">
    <source>
        <dbReference type="EMBL" id="EQD71230.1"/>
    </source>
</evidence>
<accession>T1BTY6</accession>
<evidence type="ECO:0000256" key="2">
    <source>
        <dbReference type="ARBA" id="ARBA00023172"/>
    </source>
</evidence>
<dbReference type="EMBL" id="AUZY01002590">
    <property type="protein sequence ID" value="EQD72018.1"/>
    <property type="molecule type" value="Genomic_DNA"/>
</dbReference>
<proteinExistence type="predicted"/>
<dbReference type="Pfam" id="PF00589">
    <property type="entry name" value="Phage_integrase"/>
    <property type="match status" value="1"/>
</dbReference>
<keyword evidence="2" id="KW-0233">DNA recombination</keyword>
<dbReference type="InterPro" id="IPR050090">
    <property type="entry name" value="Tyrosine_recombinase_XerCD"/>
</dbReference>
<organism evidence="6">
    <name type="scientific">mine drainage metagenome</name>
    <dbReference type="NCBI Taxonomy" id="410659"/>
    <lineage>
        <taxon>unclassified sequences</taxon>
        <taxon>metagenomes</taxon>
        <taxon>ecological metagenomes</taxon>
    </lineage>
</organism>
<feature type="domain" description="Core-binding (CB)" evidence="4">
    <location>
        <begin position="59"/>
        <end position="139"/>
    </location>
</feature>
<dbReference type="InterPro" id="IPR002104">
    <property type="entry name" value="Integrase_catalytic"/>
</dbReference>
<dbReference type="InterPro" id="IPR013762">
    <property type="entry name" value="Integrase-like_cat_sf"/>
</dbReference>
<reference evidence="6" key="2">
    <citation type="journal article" date="2014" name="ISME J.">
        <title>Microbial stratification in low pH oxic and suboxic macroscopic growths along an acid mine drainage.</title>
        <authorList>
            <person name="Mendez-Garcia C."/>
            <person name="Mesa V."/>
            <person name="Sprenger R.R."/>
            <person name="Richter M."/>
            <person name="Diez M.S."/>
            <person name="Solano J."/>
            <person name="Bargiela R."/>
            <person name="Golyshina O.V."/>
            <person name="Manteca A."/>
            <person name="Ramos J.L."/>
            <person name="Gallego J.R."/>
            <person name="Llorente I."/>
            <person name="Martins Dos Santos V.A."/>
            <person name="Jensen O.N."/>
            <person name="Pelaez A.I."/>
            <person name="Sanchez J."/>
            <person name="Ferrer M."/>
        </authorList>
    </citation>
    <scope>NUCLEOTIDE SEQUENCE</scope>
</reference>
<dbReference type="PANTHER" id="PTHR30349:SF94">
    <property type="entry name" value="INTEGRASE_RECOMBINASE HI_1414-RELATED"/>
    <property type="match status" value="1"/>
</dbReference>
<gene>
    <name evidence="5" type="ORF">B1A_05888</name>
    <name evidence="6" type="ORF">B1B_04129</name>
</gene>
<evidence type="ECO:0000259" key="4">
    <source>
        <dbReference type="PROSITE" id="PS51900"/>
    </source>
</evidence>
<dbReference type="GO" id="GO:0003677">
    <property type="term" value="F:DNA binding"/>
    <property type="evidence" value="ECO:0007669"/>
    <property type="project" value="UniProtKB-KW"/>
</dbReference>
<feature type="domain" description="Tyr recombinase" evidence="3">
    <location>
        <begin position="162"/>
        <end position="326"/>
    </location>
</feature>
<dbReference type="InterPro" id="IPR010998">
    <property type="entry name" value="Integrase_recombinase_N"/>
</dbReference>
<dbReference type="GO" id="GO:0006310">
    <property type="term" value="P:DNA recombination"/>
    <property type="evidence" value="ECO:0007669"/>
    <property type="project" value="UniProtKB-KW"/>
</dbReference>
<protein>
    <submittedName>
        <fullName evidence="6">Phage integrase family protein</fullName>
    </submittedName>
</protein>
<dbReference type="AlphaFoldDB" id="T1BTY6"/>
<dbReference type="EMBL" id="AUZX01004291">
    <property type="protein sequence ID" value="EQD71230.1"/>
    <property type="molecule type" value="Genomic_DNA"/>
</dbReference>
<evidence type="ECO:0000313" key="6">
    <source>
        <dbReference type="EMBL" id="EQD72018.1"/>
    </source>
</evidence>
<reference evidence="6" key="1">
    <citation type="submission" date="2013-08" db="EMBL/GenBank/DDBJ databases">
        <authorList>
            <person name="Mendez C."/>
            <person name="Richter M."/>
            <person name="Ferrer M."/>
            <person name="Sanchez J."/>
        </authorList>
    </citation>
    <scope>NUCLEOTIDE SEQUENCE</scope>
</reference>
<dbReference type="Gene3D" id="1.10.150.130">
    <property type="match status" value="1"/>
</dbReference>
<dbReference type="Gene3D" id="1.10.443.10">
    <property type="entry name" value="Intergrase catalytic core"/>
    <property type="match status" value="1"/>
</dbReference>
<dbReference type="CDD" id="cd00796">
    <property type="entry name" value="INT_Rci_Hp1_C"/>
    <property type="match status" value="1"/>
</dbReference>
<sequence length="326" mass="36913">MATILQLHSGRWQARVRRADAPATSRTFHTKFDAEAWARKQESEQERGVWRDSSESERTTLAQAFDRYAREVTPRKRAQNTERSNLRVLAEERIARLALARVGSHDIAALRDAWMAEGLKPASIKRRMVTLSHVFTVAAREWNMVGLHNPVRAITLVPENNARERRVTDAEIEAICAATGSAGLAVFIRLAVETAMRRGELCALRWKHVNLGACTAHLPHEITKNGYARDVPLSSRAIEILRALPRRIDGRVLGLQPDSVTQAFERAAERVGLDGARFHDLRHEAISRLAPKFQMHELAKITGQRDPRMLMRYYHPCAEDLAKRMG</sequence>
<dbReference type="PROSITE" id="PS51900">
    <property type="entry name" value="CB"/>
    <property type="match status" value="1"/>
</dbReference>
<dbReference type="InterPro" id="IPR011010">
    <property type="entry name" value="DNA_brk_join_enz"/>
</dbReference>